<name>A0A3B0USC1_9ZZZZ</name>
<evidence type="ECO:0000313" key="1">
    <source>
        <dbReference type="EMBL" id="VAW34011.1"/>
    </source>
</evidence>
<organism evidence="1">
    <name type="scientific">hydrothermal vent metagenome</name>
    <dbReference type="NCBI Taxonomy" id="652676"/>
    <lineage>
        <taxon>unclassified sequences</taxon>
        <taxon>metagenomes</taxon>
        <taxon>ecological metagenomes</taxon>
    </lineage>
</organism>
<gene>
    <name evidence="1" type="ORF">MNBD_GAMMA01-205</name>
</gene>
<proteinExistence type="predicted"/>
<dbReference type="EMBL" id="UOEW01000052">
    <property type="protein sequence ID" value="VAW34011.1"/>
    <property type="molecule type" value="Genomic_DNA"/>
</dbReference>
<dbReference type="AlphaFoldDB" id="A0A3B0USC1"/>
<sequence length="68" mass="7729">MKNSTLLLTLILMCLVCSLSFAQTENIQELKSSLKIHEEAKDYSAIIITALKLYELAKKKKQLNKSML</sequence>
<reference evidence="1" key="1">
    <citation type="submission" date="2018-06" db="EMBL/GenBank/DDBJ databases">
        <authorList>
            <person name="Zhirakovskaya E."/>
        </authorList>
    </citation>
    <scope>NUCLEOTIDE SEQUENCE</scope>
</reference>
<protein>
    <submittedName>
        <fullName evidence="1">Uncharacterized protein</fullName>
    </submittedName>
</protein>
<accession>A0A3B0USC1</accession>